<dbReference type="Proteomes" id="UP000785679">
    <property type="component" value="Unassembled WGS sequence"/>
</dbReference>
<keyword evidence="2" id="KW-1185">Reference proteome</keyword>
<dbReference type="EMBL" id="RRYP01029194">
    <property type="protein sequence ID" value="TNV71727.1"/>
    <property type="molecule type" value="Genomic_DNA"/>
</dbReference>
<dbReference type="AlphaFoldDB" id="A0A8J8NBA0"/>
<proteinExistence type="predicted"/>
<accession>A0A8J8NBA0</accession>
<reference evidence="1" key="1">
    <citation type="submission" date="2019-06" db="EMBL/GenBank/DDBJ databases">
        <authorList>
            <person name="Zheng W."/>
        </authorList>
    </citation>
    <scope>NUCLEOTIDE SEQUENCE</scope>
    <source>
        <strain evidence="1">QDHG01</strain>
    </source>
</reference>
<protein>
    <submittedName>
        <fullName evidence="1">Uncharacterized protein</fullName>
    </submittedName>
</protein>
<name>A0A8J8NBA0_HALGN</name>
<evidence type="ECO:0000313" key="2">
    <source>
        <dbReference type="Proteomes" id="UP000785679"/>
    </source>
</evidence>
<evidence type="ECO:0000313" key="1">
    <source>
        <dbReference type="EMBL" id="TNV71727.1"/>
    </source>
</evidence>
<gene>
    <name evidence="1" type="ORF">FGO68_gene662</name>
</gene>
<comment type="caution">
    <text evidence="1">The sequence shown here is derived from an EMBL/GenBank/DDBJ whole genome shotgun (WGS) entry which is preliminary data.</text>
</comment>
<organism evidence="1 2">
    <name type="scientific">Halteria grandinella</name>
    <dbReference type="NCBI Taxonomy" id="5974"/>
    <lineage>
        <taxon>Eukaryota</taxon>
        <taxon>Sar</taxon>
        <taxon>Alveolata</taxon>
        <taxon>Ciliophora</taxon>
        <taxon>Intramacronucleata</taxon>
        <taxon>Spirotrichea</taxon>
        <taxon>Stichotrichia</taxon>
        <taxon>Sporadotrichida</taxon>
        <taxon>Halteriidae</taxon>
        <taxon>Halteria</taxon>
    </lineage>
</organism>
<sequence>MTNEFILRLIHCLSDECIELISEICFFLLSQVTAHAELLPIQQQEPCLYSRIGSFAASESLLYDQIGHFLQLQARFISRARIS</sequence>